<dbReference type="EMBL" id="ACBW01000042">
    <property type="protein sequence ID" value="EEF75150.1"/>
    <property type="molecule type" value="Genomic_DNA"/>
</dbReference>
<evidence type="ECO:0000313" key="2">
    <source>
        <dbReference type="Proteomes" id="UP000014073"/>
    </source>
</evidence>
<dbReference type="AlphaFoldDB" id="S0F5H6"/>
<organism evidence="1 2">
    <name type="scientific">Phocaeicola coprophilus DSM 18228 = JCM 13818</name>
    <dbReference type="NCBI Taxonomy" id="547042"/>
    <lineage>
        <taxon>Bacteria</taxon>
        <taxon>Pseudomonadati</taxon>
        <taxon>Bacteroidota</taxon>
        <taxon>Bacteroidia</taxon>
        <taxon>Bacteroidales</taxon>
        <taxon>Bacteroidaceae</taxon>
        <taxon>Phocaeicola</taxon>
    </lineage>
</organism>
<dbReference type="InterPro" id="IPR014942">
    <property type="entry name" value="AbiEii"/>
</dbReference>
<proteinExistence type="predicted"/>
<protein>
    <recommendedName>
        <fullName evidence="3">Nucleotidyl transferase AbiEii/AbiGii toxin family protein</fullName>
    </recommendedName>
</protein>
<accession>S0F5H6</accession>
<dbReference type="RefSeq" id="WP_008140710.1">
    <property type="nucleotide sequence ID" value="NZ_EQ973632.1"/>
</dbReference>
<evidence type="ECO:0008006" key="3">
    <source>
        <dbReference type="Google" id="ProtNLM"/>
    </source>
</evidence>
<dbReference type="eggNOG" id="COG2253">
    <property type="taxonomic scope" value="Bacteria"/>
</dbReference>
<dbReference type="Pfam" id="PF08843">
    <property type="entry name" value="AbiEii"/>
    <property type="match status" value="1"/>
</dbReference>
<sequence>MSKEQNKNYGKSIRTKLLNVAKKENIFYQTILTRYFQERLLYRMSQTRYRNNFYLKGGALMYAYERFAARPTLDIDFLGNNISNEGTSIIAAFKEISSVPFEEDGVIFDVEHITAQNITEFKDYHGIRLSIPVKMDSIAQVLTMDIGFGDVVTPSPVNLDFPILLEHLPCANILAYSLETVIAEKMHAIIDLADQSSRMKDYYDLHRILKEEKYDSEVLQEAIIRTFENRHTPYDENTMFFRKDFGINQQMGARWKAFMRKITKATDLSFSEVVAFIQETLRPYWENIPHE</sequence>
<reference evidence="1 2" key="1">
    <citation type="submission" date="2008-12" db="EMBL/GenBank/DDBJ databases">
        <authorList>
            <person name="Fulton L."/>
            <person name="Clifton S."/>
            <person name="Fulton B."/>
            <person name="Xu J."/>
            <person name="Minx P."/>
            <person name="Pepin K.H."/>
            <person name="Johnson M."/>
            <person name="Bhonagiri V."/>
            <person name="Nash W.E."/>
            <person name="Mardis E.R."/>
            <person name="Wilson R.K."/>
        </authorList>
    </citation>
    <scope>NUCLEOTIDE SEQUENCE [LARGE SCALE GENOMIC DNA]</scope>
    <source>
        <strain evidence="1 2">DSM 18228</strain>
    </source>
</reference>
<name>S0F5H6_9BACT</name>
<keyword evidence="2" id="KW-1185">Reference proteome</keyword>
<dbReference type="STRING" id="547042.BACCOPRO_00633"/>
<dbReference type="HOGENOM" id="CLU_067323_0_0_10"/>
<comment type="caution">
    <text evidence="1">The sequence shown here is derived from an EMBL/GenBank/DDBJ whole genome shotgun (WGS) entry which is preliminary data.</text>
</comment>
<evidence type="ECO:0000313" key="1">
    <source>
        <dbReference type="EMBL" id="EEF75150.1"/>
    </source>
</evidence>
<dbReference type="GeneID" id="78404870"/>
<dbReference type="Proteomes" id="UP000014073">
    <property type="component" value="Unassembled WGS sequence"/>
</dbReference>
<dbReference type="OrthoDB" id="9808443at2"/>
<gene>
    <name evidence="1" type="ORF">BACCOPRO_00633</name>
</gene>